<proteinExistence type="predicted"/>
<evidence type="ECO:0000313" key="3">
    <source>
        <dbReference type="WBParaSite" id="PSU_v2.g4595.t1"/>
    </source>
</evidence>
<dbReference type="Proteomes" id="UP000887577">
    <property type="component" value="Unplaced"/>
</dbReference>
<feature type="coiled-coil region" evidence="1">
    <location>
        <begin position="30"/>
        <end position="57"/>
    </location>
</feature>
<keyword evidence="1" id="KW-0175">Coiled coil</keyword>
<evidence type="ECO:0000256" key="1">
    <source>
        <dbReference type="SAM" id="Coils"/>
    </source>
</evidence>
<accession>A0A914YWW4</accession>
<name>A0A914YWW4_9BILA</name>
<protein>
    <submittedName>
        <fullName evidence="3">Uncharacterized protein</fullName>
    </submittedName>
</protein>
<dbReference type="WBParaSite" id="PSU_v2.g4595.t1">
    <property type="protein sequence ID" value="PSU_v2.g4595.t1"/>
    <property type="gene ID" value="PSU_v2.g4595"/>
</dbReference>
<dbReference type="AlphaFoldDB" id="A0A914YWW4"/>
<organism evidence="2 3">
    <name type="scientific">Panagrolaimus superbus</name>
    <dbReference type="NCBI Taxonomy" id="310955"/>
    <lineage>
        <taxon>Eukaryota</taxon>
        <taxon>Metazoa</taxon>
        <taxon>Ecdysozoa</taxon>
        <taxon>Nematoda</taxon>
        <taxon>Chromadorea</taxon>
        <taxon>Rhabditida</taxon>
        <taxon>Tylenchina</taxon>
        <taxon>Panagrolaimomorpha</taxon>
        <taxon>Panagrolaimoidea</taxon>
        <taxon>Panagrolaimidae</taxon>
        <taxon>Panagrolaimus</taxon>
    </lineage>
</organism>
<reference evidence="3" key="1">
    <citation type="submission" date="2022-11" db="UniProtKB">
        <authorList>
            <consortium name="WormBaseParasite"/>
        </authorList>
    </citation>
    <scope>IDENTIFICATION</scope>
</reference>
<sequence>MLKLLLFRRHTFMMSSVYGNHQQTDDQLLIVHLKREVERKREELERLKMEHTKEQGQQEIEYHLYTKHYKMLCDLVRSNGMNLEQALNSDYAEDRERKRNILDLRRRIHLANEKRQGLMQKHRQEEYITKKKEEEFEKIKLSFSKDAKNPAFRDHAEKLGVHFTRRQTDRGKYVYIPNFTKDFDKHNEFLKEKLPHNV</sequence>
<keyword evidence="2" id="KW-1185">Reference proteome</keyword>
<evidence type="ECO:0000313" key="2">
    <source>
        <dbReference type="Proteomes" id="UP000887577"/>
    </source>
</evidence>